<evidence type="ECO:0000256" key="1">
    <source>
        <dbReference type="ARBA" id="ARBA00005820"/>
    </source>
</evidence>
<dbReference type="GO" id="GO:0003677">
    <property type="term" value="F:DNA binding"/>
    <property type="evidence" value="ECO:0007669"/>
    <property type="project" value="UniProtKB-UniRule"/>
</dbReference>
<dbReference type="SMART" id="SM01043">
    <property type="entry name" value="BTAD"/>
    <property type="match status" value="1"/>
</dbReference>
<dbReference type="InterPro" id="IPR051677">
    <property type="entry name" value="AfsR-DnrI-RedD_regulator"/>
</dbReference>
<dbReference type="Gene3D" id="3.40.50.300">
    <property type="entry name" value="P-loop containing nucleotide triphosphate hydrolases"/>
    <property type="match status" value="1"/>
</dbReference>
<dbReference type="Pfam" id="PF13191">
    <property type="entry name" value="AAA_16"/>
    <property type="match status" value="1"/>
</dbReference>
<dbReference type="InterPro" id="IPR041664">
    <property type="entry name" value="AAA_16"/>
</dbReference>
<reference evidence="8 9" key="1">
    <citation type="submission" date="2019-09" db="EMBL/GenBank/DDBJ databases">
        <authorList>
            <person name="Duangmal K."/>
            <person name="Teo W.F.A."/>
            <person name="Lipun K."/>
        </authorList>
    </citation>
    <scope>NUCLEOTIDE SEQUENCE [LARGE SCALE GENOMIC DNA]</scope>
    <source>
        <strain evidence="8 9">K1PN6</strain>
    </source>
</reference>
<dbReference type="InterPro" id="IPR016032">
    <property type="entry name" value="Sig_transdc_resp-reg_C-effctor"/>
</dbReference>
<dbReference type="Pfam" id="PF00486">
    <property type="entry name" value="Trans_reg_C"/>
    <property type="match status" value="1"/>
</dbReference>
<keyword evidence="2" id="KW-0902">Two-component regulatory system</keyword>
<feature type="DNA-binding region" description="OmpR/PhoB-type" evidence="6">
    <location>
        <begin position="10"/>
        <end position="113"/>
    </location>
</feature>
<dbReference type="InterPro" id="IPR036388">
    <property type="entry name" value="WH-like_DNA-bd_sf"/>
</dbReference>
<dbReference type="AlphaFoldDB" id="A0A5N8WTA4"/>
<feature type="domain" description="OmpR/PhoB-type" evidence="7">
    <location>
        <begin position="10"/>
        <end position="113"/>
    </location>
</feature>
<dbReference type="Gene3D" id="1.25.40.10">
    <property type="entry name" value="Tetratricopeptide repeat domain"/>
    <property type="match status" value="1"/>
</dbReference>
<keyword evidence="4 6" id="KW-0238">DNA-binding</keyword>
<keyword evidence="5" id="KW-0804">Transcription</keyword>
<dbReference type="InterPro" id="IPR005158">
    <property type="entry name" value="BTAD"/>
</dbReference>
<dbReference type="PANTHER" id="PTHR35807">
    <property type="entry name" value="TRANSCRIPTIONAL REGULATOR REDD-RELATED"/>
    <property type="match status" value="1"/>
</dbReference>
<dbReference type="PANTHER" id="PTHR35807:SF1">
    <property type="entry name" value="TRANSCRIPTIONAL REGULATOR REDD"/>
    <property type="match status" value="1"/>
</dbReference>
<dbReference type="SUPFAM" id="SSF52540">
    <property type="entry name" value="P-loop containing nucleoside triphosphate hydrolases"/>
    <property type="match status" value="1"/>
</dbReference>
<dbReference type="CDD" id="cd15831">
    <property type="entry name" value="BTAD"/>
    <property type="match status" value="1"/>
</dbReference>
<keyword evidence="9" id="KW-1185">Reference proteome</keyword>
<evidence type="ECO:0000256" key="2">
    <source>
        <dbReference type="ARBA" id="ARBA00023012"/>
    </source>
</evidence>
<protein>
    <submittedName>
        <fullName evidence="8">AAA family ATPase</fullName>
    </submittedName>
</protein>
<dbReference type="GO" id="GO:0006355">
    <property type="term" value="P:regulation of DNA-templated transcription"/>
    <property type="evidence" value="ECO:0007669"/>
    <property type="project" value="InterPro"/>
</dbReference>
<dbReference type="SUPFAM" id="SSF46894">
    <property type="entry name" value="C-terminal effector domain of the bipartite response regulators"/>
    <property type="match status" value="1"/>
</dbReference>
<evidence type="ECO:0000259" key="7">
    <source>
        <dbReference type="PROSITE" id="PS51755"/>
    </source>
</evidence>
<comment type="similarity">
    <text evidence="1">Belongs to the AfsR/DnrI/RedD regulatory family.</text>
</comment>
<dbReference type="InterPro" id="IPR011990">
    <property type="entry name" value="TPR-like_helical_dom_sf"/>
</dbReference>
<evidence type="ECO:0000313" key="9">
    <source>
        <dbReference type="Proteomes" id="UP000373149"/>
    </source>
</evidence>
<evidence type="ECO:0000256" key="5">
    <source>
        <dbReference type="ARBA" id="ARBA00023163"/>
    </source>
</evidence>
<organism evidence="8 9">
    <name type="scientific">Streptomyces acidicola</name>
    <dbReference type="NCBI Taxonomy" id="2596892"/>
    <lineage>
        <taxon>Bacteria</taxon>
        <taxon>Bacillati</taxon>
        <taxon>Actinomycetota</taxon>
        <taxon>Actinomycetes</taxon>
        <taxon>Kitasatosporales</taxon>
        <taxon>Streptomycetaceae</taxon>
        <taxon>Streptomyces</taxon>
    </lineage>
</organism>
<dbReference type="PROSITE" id="PS51755">
    <property type="entry name" value="OMPR_PHOB"/>
    <property type="match status" value="1"/>
</dbReference>
<dbReference type="SUPFAM" id="SSF48452">
    <property type="entry name" value="TPR-like"/>
    <property type="match status" value="1"/>
</dbReference>
<dbReference type="Pfam" id="PF03704">
    <property type="entry name" value="BTAD"/>
    <property type="match status" value="1"/>
</dbReference>
<comment type="caution">
    <text evidence="8">The sequence shown here is derived from an EMBL/GenBank/DDBJ whole genome shotgun (WGS) entry which is preliminary data.</text>
</comment>
<evidence type="ECO:0000313" key="8">
    <source>
        <dbReference type="EMBL" id="MPY49768.1"/>
    </source>
</evidence>
<name>A0A5N8WTA4_9ACTN</name>
<dbReference type="InterPro" id="IPR001867">
    <property type="entry name" value="OmpR/PhoB-type_DNA-bd"/>
</dbReference>
<evidence type="ECO:0000256" key="3">
    <source>
        <dbReference type="ARBA" id="ARBA00023015"/>
    </source>
</evidence>
<gene>
    <name evidence="8" type="ORF">FPZ41_14815</name>
</gene>
<proteinExistence type="inferred from homology"/>
<evidence type="ECO:0000256" key="4">
    <source>
        <dbReference type="ARBA" id="ARBA00023125"/>
    </source>
</evidence>
<keyword evidence="3" id="KW-0805">Transcription regulation</keyword>
<dbReference type="Gene3D" id="1.10.10.10">
    <property type="entry name" value="Winged helix-like DNA-binding domain superfamily/Winged helix DNA-binding domain"/>
    <property type="match status" value="1"/>
</dbReference>
<dbReference type="GO" id="GO:0000160">
    <property type="term" value="P:phosphorelay signal transduction system"/>
    <property type="evidence" value="ECO:0007669"/>
    <property type="project" value="UniProtKB-KW"/>
</dbReference>
<sequence length="469" mass="49738">MRCRPGGAHQVNSRLGHAMRFGVLGPVEVLRGDTSLDLGPRQRRVLLVRLLIEDGRPVSLDSLCRDLWPSDQPASAVSSVRAHISRLRAVLDPVRQGRSTLLANGPAGQTLKVPREARDTALFEDSVGRARAALRAGQLSVARQEIDVALGLWRGEPLAEVAEHAFTMRESVRLGAAHQDAKELQTAILIQLGEAEQAIDVAESLILTAPLRETCWALLMRALYATGRSAEALRQYERFREMLATELGLDPSPGLRDLQTAILRHDAVVLGTPRPSDPAVFGSVASVSVASVSLASPAAVPGPASSRSLAVTPFVGRGGEMAQLTALLSDAAVGCSPWAVVTGERGSGKTRLLEELSVRAAAAGFTVARTRAGQALGGNRGISRTGPVFQLLDALRQDGSDSSRDDVAQKEPLGTLVRELTQEPTLCVIDDLDQARPGFHSLLRQLLELVPAGAGAVFPVVPCAVGFAP</sequence>
<dbReference type="EMBL" id="VMNX01000044">
    <property type="protein sequence ID" value="MPY49768.1"/>
    <property type="molecule type" value="Genomic_DNA"/>
</dbReference>
<accession>A0A5N8WTA4</accession>
<dbReference type="Proteomes" id="UP000373149">
    <property type="component" value="Unassembled WGS sequence"/>
</dbReference>
<dbReference type="InterPro" id="IPR027417">
    <property type="entry name" value="P-loop_NTPase"/>
</dbReference>
<dbReference type="SMART" id="SM00862">
    <property type="entry name" value="Trans_reg_C"/>
    <property type="match status" value="1"/>
</dbReference>
<evidence type="ECO:0000256" key="6">
    <source>
        <dbReference type="PROSITE-ProRule" id="PRU01091"/>
    </source>
</evidence>